<dbReference type="AlphaFoldDB" id="A0A387BJY6"/>
<name>A0A387BJY6_9MICO</name>
<evidence type="ECO:0000256" key="1">
    <source>
        <dbReference type="SAM" id="SignalP"/>
    </source>
</evidence>
<feature type="chain" id="PRO_5017399879" evidence="1">
    <location>
        <begin position="21"/>
        <end position="158"/>
    </location>
</feature>
<dbReference type="PROSITE" id="PS51257">
    <property type="entry name" value="PROKAR_LIPOPROTEIN"/>
    <property type="match status" value="1"/>
</dbReference>
<dbReference type="KEGG" id="lyd:D7I47_11705"/>
<feature type="signal peptide" evidence="1">
    <location>
        <begin position="1"/>
        <end position="20"/>
    </location>
</feature>
<sequence>MKRRIAATAALLLALGPALAGCGRTAYACADWVDFDDAQKMYDEAVLVVAGTAGGADGRVEFDTGPGDRHRVEIDTVLKGELEASELWAASPRDYCVEHPPQPADDPIPTGERVLLFLRPAAGMPQDLDEVRAWSTLTPRAGVLAFPEGSEPPFDTGG</sequence>
<accession>A0A387BJY6</accession>
<evidence type="ECO:0000313" key="2">
    <source>
        <dbReference type="EMBL" id="AYF98850.1"/>
    </source>
</evidence>
<dbReference type="EMBL" id="CP032630">
    <property type="protein sequence ID" value="AYF98850.1"/>
    <property type="molecule type" value="Genomic_DNA"/>
</dbReference>
<protein>
    <submittedName>
        <fullName evidence="2">Uncharacterized protein</fullName>
    </submittedName>
</protein>
<reference evidence="3" key="1">
    <citation type="submission" date="2018-09" db="EMBL/GenBank/DDBJ databases">
        <title>Genome sequencing of strain 2DFWR-13.</title>
        <authorList>
            <person name="Heo J."/>
            <person name="Kim S.-J."/>
            <person name="Kwon S.-W."/>
        </authorList>
    </citation>
    <scope>NUCLEOTIDE SEQUENCE [LARGE SCALE GENOMIC DNA]</scope>
    <source>
        <strain evidence="3">2DFWR-13</strain>
    </source>
</reference>
<proteinExistence type="predicted"/>
<gene>
    <name evidence="2" type="ORF">D7I47_11705</name>
</gene>
<organism evidence="2 3">
    <name type="scientific">Protaetiibacter intestinalis</name>
    <dbReference type="NCBI Taxonomy" id="2419774"/>
    <lineage>
        <taxon>Bacteria</taxon>
        <taxon>Bacillati</taxon>
        <taxon>Actinomycetota</taxon>
        <taxon>Actinomycetes</taxon>
        <taxon>Micrococcales</taxon>
        <taxon>Microbacteriaceae</taxon>
        <taxon>Protaetiibacter</taxon>
    </lineage>
</organism>
<keyword evidence="3" id="KW-1185">Reference proteome</keyword>
<evidence type="ECO:0000313" key="3">
    <source>
        <dbReference type="Proteomes" id="UP000278886"/>
    </source>
</evidence>
<dbReference type="OrthoDB" id="4937256at2"/>
<keyword evidence="1" id="KW-0732">Signal</keyword>
<dbReference type="Proteomes" id="UP000278886">
    <property type="component" value="Chromosome"/>
</dbReference>
<dbReference type="RefSeq" id="WP_120763219.1">
    <property type="nucleotide sequence ID" value="NZ_CP032630.1"/>
</dbReference>